<dbReference type="InterPro" id="IPR002498">
    <property type="entry name" value="PInositol-4-P-4/5-kinase_core"/>
</dbReference>
<protein>
    <recommendedName>
        <fullName evidence="2">PIPK domain-containing protein</fullName>
    </recommendedName>
</protein>
<evidence type="ECO:0000259" key="2">
    <source>
        <dbReference type="Pfam" id="PF01504"/>
    </source>
</evidence>
<dbReference type="InterPro" id="IPR023610">
    <property type="entry name" value="PInositol-4/5-P-5/4-kinase"/>
</dbReference>
<dbReference type="Pfam" id="PF01504">
    <property type="entry name" value="PIP5K"/>
    <property type="match status" value="1"/>
</dbReference>
<dbReference type="PANTHER" id="PTHR23086">
    <property type="entry name" value="PHOSPHATIDYLINOSITOL-4-PHOSPHATE 5-KINASE"/>
    <property type="match status" value="1"/>
</dbReference>
<keyword evidence="4" id="KW-1185">Reference proteome</keyword>
<evidence type="ECO:0000313" key="4">
    <source>
        <dbReference type="Proteomes" id="UP001177023"/>
    </source>
</evidence>
<feature type="region of interest" description="Disordered" evidence="1">
    <location>
        <begin position="28"/>
        <end position="51"/>
    </location>
</feature>
<name>A0AA36D572_9BILA</name>
<feature type="non-terminal residue" evidence="3">
    <location>
        <position position="208"/>
    </location>
</feature>
<comment type="caution">
    <text evidence="3">The sequence shown here is derived from an EMBL/GenBank/DDBJ whole genome shotgun (WGS) entry which is preliminary data.</text>
</comment>
<dbReference type="GO" id="GO:0005886">
    <property type="term" value="C:plasma membrane"/>
    <property type="evidence" value="ECO:0007669"/>
    <property type="project" value="TreeGrafter"/>
</dbReference>
<sequence length="208" mass="23863">MGRFVYLKQQMLGLRKSPSGFKKEIHAEAASQLPAPAPNPRTKPHTRRKARQLVADPRAIRAAAARHKRINKDMSALLVGIQAALGPDHDERRRFSYGQGQFIKILDPQWFRNAREKNEIDEEGFKQSLTGQPWHNHLIRGNSSSVIYFSNDEKYIIKTAEKIEIGLLRAIFSEFKEHMQKADYHSFLPNYLAVFTSVSFQEPENGHP</sequence>
<evidence type="ECO:0000313" key="3">
    <source>
        <dbReference type="EMBL" id="CAJ0581308.1"/>
    </source>
</evidence>
<organism evidence="3 4">
    <name type="scientific">Mesorhabditis spiculigera</name>
    <dbReference type="NCBI Taxonomy" id="96644"/>
    <lineage>
        <taxon>Eukaryota</taxon>
        <taxon>Metazoa</taxon>
        <taxon>Ecdysozoa</taxon>
        <taxon>Nematoda</taxon>
        <taxon>Chromadorea</taxon>
        <taxon>Rhabditida</taxon>
        <taxon>Rhabditina</taxon>
        <taxon>Rhabditomorpha</taxon>
        <taxon>Rhabditoidea</taxon>
        <taxon>Rhabditidae</taxon>
        <taxon>Mesorhabditinae</taxon>
        <taxon>Mesorhabditis</taxon>
    </lineage>
</organism>
<feature type="compositionally biased region" description="Basic residues" evidence="1">
    <location>
        <begin position="42"/>
        <end position="51"/>
    </location>
</feature>
<proteinExistence type="predicted"/>
<accession>A0AA36D572</accession>
<dbReference type="Gene3D" id="3.30.800.10">
    <property type="entry name" value="Phosphatidylinositol Phosphate Kinase II Beta"/>
    <property type="match status" value="1"/>
</dbReference>
<dbReference type="Proteomes" id="UP001177023">
    <property type="component" value="Unassembled WGS sequence"/>
</dbReference>
<dbReference type="EMBL" id="CATQJA010002663">
    <property type="protein sequence ID" value="CAJ0581308.1"/>
    <property type="molecule type" value="Genomic_DNA"/>
</dbReference>
<dbReference type="PANTHER" id="PTHR23086:SF8">
    <property type="entry name" value="PHOSPHATIDYLINOSITOL 5-PHOSPHATE 4-KINASE, ISOFORM A"/>
    <property type="match status" value="1"/>
</dbReference>
<evidence type="ECO:0000256" key="1">
    <source>
        <dbReference type="SAM" id="MobiDB-lite"/>
    </source>
</evidence>
<feature type="domain" description="PIPK" evidence="2">
    <location>
        <begin position="136"/>
        <end position="196"/>
    </location>
</feature>
<dbReference type="GO" id="GO:0046854">
    <property type="term" value="P:phosphatidylinositol phosphate biosynthetic process"/>
    <property type="evidence" value="ECO:0007669"/>
    <property type="project" value="TreeGrafter"/>
</dbReference>
<reference evidence="3" key="1">
    <citation type="submission" date="2023-06" db="EMBL/GenBank/DDBJ databases">
        <authorList>
            <person name="Delattre M."/>
        </authorList>
    </citation>
    <scope>NUCLEOTIDE SEQUENCE</scope>
    <source>
        <strain evidence="3">AF72</strain>
    </source>
</reference>
<gene>
    <name evidence="3" type="ORF">MSPICULIGERA_LOCUS19472</name>
</gene>
<dbReference type="SUPFAM" id="SSF56104">
    <property type="entry name" value="SAICAR synthase-like"/>
    <property type="match status" value="1"/>
</dbReference>
<dbReference type="GO" id="GO:0016308">
    <property type="term" value="F:1-phosphatidylinositol-4-phosphate 5-kinase activity"/>
    <property type="evidence" value="ECO:0007669"/>
    <property type="project" value="TreeGrafter"/>
</dbReference>
<dbReference type="InterPro" id="IPR027484">
    <property type="entry name" value="PInositol-4-P-5-kinase_N"/>
</dbReference>
<dbReference type="AlphaFoldDB" id="A0AA36D572"/>